<evidence type="ECO:0000256" key="3">
    <source>
        <dbReference type="SAM" id="MobiDB-lite"/>
    </source>
</evidence>
<feature type="compositionally biased region" description="Acidic residues" evidence="3">
    <location>
        <begin position="175"/>
        <end position="195"/>
    </location>
</feature>
<dbReference type="CTD" id="11129"/>
<feature type="compositionally biased region" description="Basic and acidic residues" evidence="3">
    <location>
        <begin position="273"/>
        <end position="288"/>
    </location>
</feature>
<dbReference type="GO" id="GO:0006397">
    <property type="term" value="P:mRNA processing"/>
    <property type="evidence" value="ECO:0007669"/>
    <property type="project" value="UniProtKB-KW"/>
</dbReference>
<dbReference type="InterPro" id="IPR019147">
    <property type="entry name" value="SWAP_N_domain"/>
</dbReference>
<accession>A0A913Z7D9</accession>
<keyword evidence="2" id="KW-0508">mRNA splicing</keyword>
<feature type="compositionally biased region" description="Basic residues" evidence="3">
    <location>
        <begin position="453"/>
        <end position="468"/>
    </location>
</feature>
<keyword evidence="6" id="KW-1185">Reference proteome</keyword>
<feature type="compositionally biased region" description="Basic residues" evidence="3">
    <location>
        <begin position="425"/>
        <end position="445"/>
    </location>
</feature>
<evidence type="ECO:0000256" key="1">
    <source>
        <dbReference type="ARBA" id="ARBA00022664"/>
    </source>
</evidence>
<feature type="compositionally biased region" description="Basic residues" evidence="3">
    <location>
        <begin position="602"/>
        <end position="625"/>
    </location>
</feature>
<evidence type="ECO:0000313" key="6">
    <source>
        <dbReference type="Proteomes" id="UP000887568"/>
    </source>
</evidence>
<protein>
    <recommendedName>
        <fullName evidence="4">Suppressor of white apricot N-terminal domain-containing protein</fullName>
    </recommendedName>
</protein>
<feature type="compositionally biased region" description="Low complexity" evidence="3">
    <location>
        <begin position="343"/>
        <end position="366"/>
    </location>
</feature>
<dbReference type="RefSeq" id="XP_038046750.1">
    <property type="nucleotide sequence ID" value="XM_038190822.1"/>
</dbReference>
<organism evidence="5 6">
    <name type="scientific">Patiria miniata</name>
    <name type="common">Bat star</name>
    <name type="synonym">Asterina miniata</name>
    <dbReference type="NCBI Taxonomy" id="46514"/>
    <lineage>
        <taxon>Eukaryota</taxon>
        <taxon>Metazoa</taxon>
        <taxon>Echinodermata</taxon>
        <taxon>Eleutherozoa</taxon>
        <taxon>Asterozoa</taxon>
        <taxon>Asteroidea</taxon>
        <taxon>Valvatacea</taxon>
        <taxon>Valvatida</taxon>
        <taxon>Asterinidae</taxon>
        <taxon>Patiria</taxon>
    </lineage>
</organism>
<keyword evidence="1" id="KW-0507">mRNA processing</keyword>
<sequence>MWHEAKKQERKIHGIIVDYRKRAERRREFYEKIKQDPTQFLRVHAAACKIHLDPAVALAAEGPGTMMPWQGDTSVMIDRFDARAHLDFISGQSVISAISPTPQEPDEDKCFYERYRTLVQNEGAGISEEQCLNQIRVDEMFPDVTGQKPNDDKEKLKGKRAAIGFSYDDGSKEAGEEEDEEEEGEDSQDSDDDSSSDTSLSDIDIDINVDVDELTDEQKAELNSVGERYGMKPNEYVRMLERDKHELDMQKRFKEIEEEKALYSGRKSRRERRMLVEKRLRARGDDKLSPPSYASRDSPTYQDYRHSRSRSRSRSTTPEDTGKVTFITSFGEEQEEERKERLAGTQGSGKAAAASTKASKSLSGSESHAKSRRHHRHSPSSSSSRSRSRSPARGRPRYHSRSRSSSRSSSRGRHRRGSSSSRSYSRSRSRSRSRSPHRGYRRSRSRSADRHGASHHSYNRYRRSRSKSPIRSSHGWAGRPRSRSRSRDRYRARSRSRSPERRNRHLQSPGSVKSKRSGESSVGKTPGSVDKKQLTPKERLKLKMQKALNKQHKADKIKQNQKQSAKEQEQMEREEELREMTRQFRYKEQERRDRDRSEKAWRGRAHNPPRSRSRSRSPERRRRSGRDRYSPARGRSRSRSYSPRPAQYRY</sequence>
<evidence type="ECO:0000313" key="5">
    <source>
        <dbReference type="EnsemblMetazoa" id="XP_038046750.1"/>
    </source>
</evidence>
<dbReference type="OrthoDB" id="10070965at2759"/>
<evidence type="ECO:0000256" key="2">
    <source>
        <dbReference type="ARBA" id="ARBA00023187"/>
    </source>
</evidence>
<feature type="compositionally biased region" description="Basic and acidic residues" evidence="3">
    <location>
        <begin position="552"/>
        <end position="601"/>
    </location>
</feature>
<dbReference type="Pfam" id="PF09750">
    <property type="entry name" value="DRY_EERY"/>
    <property type="match status" value="1"/>
</dbReference>
<dbReference type="OMA" id="YSECAPV"/>
<name>A0A913Z7D9_PATMI</name>
<dbReference type="GeneID" id="119720952"/>
<feature type="domain" description="Suppressor of white apricot N-terminal" evidence="4">
    <location>
        <begin position="39"/>
        <end position="171"/>
    </location>
</feature>
<dbReference type="InterPro" id="IPR040397">
    <property type="entry name" value="SWAP"/>
</dbReference>
<feature type="compositionally biased region" description="Basic residues" evidence="3">
    <location>
        <begin position="386"/>
        <end position="417"/>
    </location>
</feature>
<dbReference type="EnsemblMetazoa" id="XM_038190822.1">
    <property type="protein sequence ID" value="XP_038046750.1"/>
    <property type="gene ID" value="LOC119720952"/>
</dbReference>
<proteinExistence type="predicted"/>
<dbReference type="AlphaFoldDB" id="A0A913Z7D9"/>
<dbReference type="SMART" id="SM01141">
    <property type="entry name" value="DRY_EERY"/>
    <property type="match status" value="1"/>
</dbReference>
<evidence type="ECO:0000259" key="4">
    <source>
        <dbReference type="SMART" id="SM01141"/>
    </source>
</evidence>
<dbReference type="GO" id="GO:0008380">
    <property type="term" value="P:RNA splicing"/>
    <property type="evidence" value="ECO:0007669"/>
    <property type="project" value="UniProtKB-KW"/>
</dbReference>
<feature type="compositionally biased region" description="Acidic residues" evidence="3">
    <location>
        <begin position="203"/>
        <end position="215"/>
    </location>
</feature>
<feature type="region of interest" description="Disordered" evidence="3">
    <location>
        <begin position="142"/>
        <end position="227"/>
    </location>
</feature>
<reference evidence="5" key="1">
    <citation type="submission" date="2022-11" db="UniProtKB">
        <authorList>
            <consortium name="EnsemblMetazoa"/>
        </authorList>
    </citation>
    <scope>IDENTIFICATION</scope>
</reference>
<feature type="region of interest" description="Disordered" evidence="3">
    <location>
        <begin position="262"/>
        <end position="650"/>
    </location>
</feature>
<feature type="compositionally biased region" description="Basic residues" evidence="3">
    <location>
        <begin position="542"/>
        <end position="551"/>
    </location>
</feature>
<feature type="compositionally biased region" description="Basic and acidic residues" evidence="3">
    <location>
        <begin position="485"/>
        <end position="501"/>
    </location>
</feature>
<dbReference type="PANTHER" id="PTHR13161">
    <property type="entry name" value="SPLICING FACTOR SUPPRESSOR OF WHITE APRICOT"/>
    <property type="match status" value="1"/>
</dbReference>
<dbReference type="Proteomes" id="UP000887568">
    <property type="component" value="Unplaced"/>
</dbReference>
<dbReference type="PANTHER" id="PTHR13161:SF4">
    <property type="entry name" value="CLK4-ASSOCIATING SERINE_ARGININE RICH PROTEIN"/>
    <property type="match status" value="1"/>
</dbReference>
<feature type="compositionally biased region" description="Low complexity" evidence="3">
    <location>
        <begin position="639"/>
        <end position="650"/>
    </location>
</feature>
<feature type="compositionally biased region" description="Basic and acidic residues" evidence="3">
    <location>
        <begin position="529"/>
        <end position="541"/>
    </location>
</feature>